<organism evidence="1 2">
    <name type="scientific">Allosphingosinicella ginsenosidimutans</name>
    <dbReference type="NCBI Taxonomy" id="1176539"/>
    <lineage>
        <taxon>Bacteria</taxon>
        <taxon>Pseudomonadati</taxon>
        <taxon>Pseudomonadota</taxon>
        <taxon>Alphaproteobacteria</taxon>
        <taxon>Sphingomonadales</taxon>
        <taxon>Sphingomonadaceae</taxon>
        <taxon>Allosphingosinicella</taxon>
    </lineage>
</organism>
<dbReference type="Proteomes" id="UP000321249">
    <property type="component" value="Unassembled WGS sequence"/>
</dbReference>
<dbReference type="AlphaFoldDB" id="A0A5C6TS58"/>
<evidence type="ECO:0000313" key="2">
    <source>
        <dbReference type="Proteomes" id="UP000321249"/>
    </source>
</evidence>
<comment type="caution">
    <text evidence="1">The sequence shown here is derived from an EMBL/GenBank/DDBJ whole genome shotgun (WGS) entry which is preliminary data.</text>
</comment>
<protein>
    <recommendedName>
        <fullName evidence="3">Envelope stress response membrane protein PspB</fullName>
    </recommendedName>
</protein>
<reference evidence="1 2" key="1">
    <citation type="journal article" date="2015" name="J. Microbiol.">
        <title>Sphingosinicella ginsenosidimutans sp. nov., with ginsenoside converting activity.</title>
        <authorList>
            <person name="Kim J.K."/>
            <person name="Kang M.S."/>
            <person name="Park S.C."/>
            <person name="Kim K.M."/>
            <person name="Choi K."/>
            <person name="Yoon M.H."/>
            <person name="Im W.T."/>
        </authorList>
    </citation>
    <scope>NUCLEOTIDE SEQUENCE [LARGE SCALE GENOMIC DNA]</scope>
    <source>
        <strain evidence="1 2">BS-11</strain>
    </source>
</reference>
<accession>A0A5C6TS58</accession>
<dbReference type="EMBL" id="VOQQ01000001">
    <property type="protein sequence ID" value="TXC63203.1"/>
    <property type="molecule type" value="Genomic_DNA"/>
</dbReference>
<gene>
    <name evidence="1" type="ORF">FRZ32_05715</name>
</gene>
<proteinExistence type="predicted"/>
<dbReference type="RefSeq" id="WP_147042615.1">
    <property type="nucleotide sequence ID" value="NZ_BAABIR010000005.1"/>
</dbReference>
<keyword evidence="2" id="KW-1185">Reference proteome</keyword>
<evidence type="ECO:0008006" key="3">
    <source>
        <dbReference type="Google" id="ProtNLM"/>
    </source>
</evidence>
<dbReference type="OrthoDB" id="7429032at2"/>
<name>A0A5C6TS58_9SPHN</name>
<sequence>MSDFILPGTLLAATILVCATALRAWTAWLDLRRLEIGRSSPGAEGETGVRIELADVRERLRKLEAIADDVEL</sequence>
<evidence type="ECO:0000313" key="1">
    <source>
        <dbReference type="EMBL" id="TXC63203.1"/>
    </source>
</evidence>